<dbReference type="EMBL" id="SACL01000006">
    <property type="protein sequence ID" value="RVT95246.1"/>
    <property type="molecule type" value="Genomic_DNA"/>
</dbReference>
<protein>
    <submittedName>
        <fullName evidence="1">DUF4054 domain-containing protein</fullName>
    </submittedName>
</protein>
<gene>
    <name evidence="1" type="ORF">EOD42_16815</name>
</gene>
<dbReference type="Proteomes" id="UP000282957">
    <property type="component" value="Unassembled WGS sequence"/>
</dbReference>
<dbReference type="OrthoDB" id="9032784at2"/>
<evidence type="ECO:0000313" key="2">
    <source>
        <dbReference type="Proteomes" id="UP000282957"/>
    </source>
</evidence>
<name>A0A437MC77_9PROT</name>
<comment type="caution">
    <text evidence="1">The sequence shown here is derived from an EMBL/GenBank/DDBJ whole genome shotgun (WGS) entry which is preliminary data.</text>
</comment>
<evidence type="ECO:0000313" key="1">
    <source>
        <dbReference type="EMBL" id="RVT95246.1"/>
    </source>
</evidence>
<keyword evidence="2" id="KW-1185">Reference proteome</keyword>
<dbReference type="Pfam" id="PF13262">
    <property type="entry name" value="DUF4054"/>
    <property type="match status" value="1"/>
</dbReference>
<reference evidence="1 2" key="1">
    <citation type="submission" date="2019-01" db="EMBL/GenBank/DDBJ databases">
        <authorList>
            <person name="Chen W.-M."/>
        </authorList>
    </citation>
    <scope>NUCLEOTIDE SEQUENCE [LARGE SCALE GENOMIC DNA]</scope>
    <source>
        <strain evidence="1 2">CCP-6</strain>
    </source>
</reference>
<organism evidence="1 2">
    <name type="scientific">Rhodovarius crocodyli</name>
    <dbReference type="NCBI Taxonomy" id="1979269"/>
    <lineage>
        <taxon>Bacteria</taxon>
        <taxon>Pseudomonadati</taxon>
        <taxon>Pseudomonadota</taxon>
        <taxon>Alphaproteobacteria</taxon>
        <taxon>Acetobacterales</taxon>
        <taxon>Roseomonadaceae</taxon>
        <taxon>Rhodovarius</taxon>
    </lineage>
</organism>
<proteinExistence type="predicted"/>
<dbReference type="AlphaFoldDB" id="A0A437MC77"/>
<dbReference type="RefSeq" id="WP_127788734.1">
    <property type="nucleotide sequence ID" value="NZ_SACL01000006.1"/>
</dbReference>
<dbReference type="InterPro" id="IPR025127">
    <property type="entry name" value="DUF4054"/>
</dbReference>
<sequence>MADGVVTFDYAAWVARYPEFSTVTQPQADGFFAEACLYLDNTASSIVCDLGQRATLLNMLTAHLAALYAGVGGQPASPLVGRVTNATQGSVSVGVDAGPVTASQAWFVQTKYGAAYWQATARYRTMRYVPGPVTPIPFGWPVVGPDWGFR</sequence>
<accession>A0A437MC77</accession>